<evidence type="ECO:0000259" key="2">
    <source>
        <dbReference type="Pfam" id="PF00462"/>
    </source>
</evidence>
<dbReference type="Pfam" id="PF00462">
    <property type="entry name" value="Glutaredoxin"/>
    <property type="match status" value="1"/>
</dbReference>
<evidence type="ECO:0000313" key="4">
    <source>
        <dbReference type="Proteomes" id="UP000789396"/>
    </source>
</evidence>
<dbReference type="Gene3D" id="3.40.30.10">
    <property type="entry name" value="Glutaredoxin"/>
    <property type="match status" value="1"/>
</dbReference>
<evidence type="ECO:0000313" key="3">
    <source>
        <dbReference type="EMBL" id="CAG8525735.1"/>
    </source>
</evidence>
<dbReference type="GO" id="GO:0034599">
    <property type="term" value="P:cellular response to oxidative stress"/>
    <property type="evidence" value="ECO:0007669"/>
    <property type="project" value="TreeGrafter"/>
</dbReference>
<keyword evidence="4" id="KW-1185">Reference proteome</keyword>
<dbReference type="PRINTS" id="PR00160">
    <property type="entry name" value="GLUTAREDOXIN"/>
</dbReference>
<dbReference type="GO" id="GO:0005634">
    <property type="term" value="C:nucleus"/>
    <property type="evidence" value="ECO:0007669"/>
    <property type="project" value="TreeGrafter"/>
</dbReference>
<comment type="caution">
    <text evidence="3">The sequence shown here is derived from an EMBL/GenBank/DDBJ whole genome shotgun (WGS) entry which is preliminary data.</text>
</comment>
<feature type="compositionally biased region" description="Low complexity" evidence="1">
    <location>
        <begin position="61"/>
        <end position="75"/>
    </location>
</feature>
<proteinExistence type="predicted"/>
<feature type="non-terminal residue" evidence="3">
    <location>
        <position position="139"/>
    </location>
</feature>
<dbReference type="InterPro" id="IPR014025">
    <property type="entry name" value="Glutaredoxin_subgr"/>
</dbReference>
<reference evidence="3" key="1">
    <citation type="submission" date="2021-06" db="EMBL/GenBank/DDBJ databases">
        <authorList>
            <person name="Kallberg Y."/>
            <person name="Tangrot J."/>
            <person name="Rosling A."/>
        </authorList>
    </citation>
    <scope>NUCLEOTIDE SEQUENCE</scope>
    <source>
        <strain evidence="3">IN212</strain>
    </source>
</reference>
<dbReference type="AlphaFoldDB" id="A0A9N9FD47"/>
<name>A0A9N9FD47_9GLOM</name>
<dbReference type="PROSITE" id="PS51354">
    <property type="entry name" value="GLUTAREDOXIN_2"/>
    <property type="match status" value="1"/>
</dbReference>
<dbReference type="InterPro" id="IPR036249">
    <property type="entry name" value="Thioredoxin-like_sf"/>
</dbReference>
<evidence type="ECO:0000256" key="1">
    <source>
        <dbReference type="SAM" id="MobiDB-lite"/>
    </source>
</evidence>
<dbReference type="PANTHER" id="PTHR45694">
    <property type="entry name" value="GLUTAREDOXIN 2"/>
    <property type="match status" value="1"/>
</dbReference>
<accession>A0A9N9FD47</accession>
<dbReference type="EMBL" id="CAJVPZ010003156">
    <property type="protein sequence ID" value="CAG8525735.1"/>
    <property type="molecule type" value="Genomic_DNA"/>
</dbReference>
<dbReference type="InterPro" id="IPR002109">
    <property type="entry name" value="Glutaredoxin"/>
</dbReference>
<dbReference type="PANTHER" id="PTHR45694:SF18">
    <property type="entry name" value="GLUTAREDOXIN-1-RELATED"/>
    <property type="match status" value="1"/>
</dbReference>
<sequence length="139" mass="14881">KSYCPYCNRAKQTLDQLGTEYIAWELDNMDDGPAIQNYLSEKTGQRTVPNIFIGKKSIGGSTSTTPTASTNTTVSIGSSASTKHYGINSVAGELSAKRVAKGKEVVGKEIAAVKDYASKEELVSAVSRHYASQSPKEDV</sequence>
<dbReference type="GO" id="GO:0005737">
    <property type="term" value="C:cytoplasm"/>
    <property type="evidence" value="ECO:0007669"/>
    <property type="project" value="TreeGrafter"/>
</dbReference>
<dbReference type="SUPFAM" id="SSF52833">
    <property type="entry name" value="Thioredoxin-like"/>
    <property type="match status" value="1"/>
</dbReference>
<dbReference type="CDD" id="cd03419">
    <property type="entry name" value="GRX_GRXh_1_2_like"/>
    <property type="match status" value="1"/>
</dbReference>
<dbReference type="Proteomes" id="UP000789396">
    <property type="component" value="Unassembled WGS sequence"/>
</dbReference>
<dbReference type="GO" id="GO:0015038">
    <property type="term" value="F:glutathione disulfide oxidoreductase activity"/>
    <property type="evidence" value="ECO:0007669"/>
    <property type="project" value="TreeGrafter"/>
</dbReference>
<organism evidence="3 4">
    <name type="scientific">Racocetra fulgida</name>
    <dbReference type="NCBI Taxonomy" id="60492"/>
    <lineage>
        <taxon>Eukaryota</taxon>
        <taxon>Fungi</taxon>
        <taxon>Fungi incertae sedis</taxon>
        <taxon>Mucoromycota</taxon>
        <taxon>Glomeromycotina</taxon>
        <taxon>Glomeromycetes</taxon>
        <taxon>Diversisporales</taxon>
        <taxon>Gigasporaceae</taxon>
        <taxon>Racocetra</taxon>
    </lineage>
</organism>
<protein>
    <submittedName>
        <fullName evidence="3">3919_t:CDS:1</fullName>
    </submittedName>
</protein>
<feature type="domain" description="Glutaredoxin" evidence="2">
    <location>
        <begin position="1"/>
        <end position="58"/>
    </location>
</feature>
<dbReference type="OrthoDB" id="418495at2759"/>
<feature type="region of interest" description="Disordered" evidence="1">
    <location>
        <begin position="59"/>
        <end position="80"/>
    </location>
</feature>
<gene>
    <name evidence="3" type="ORF">RFULGI_LOCUS3562</name>
</gene>